<comment type="function">
    <text evidence="2 16">Acts on leucine, isoleucine and valine.</text>
</comment>
<comment type="cofactor">
    <cofactor evidence="1 16">
        <name>pyridoxal 5'-phosphate</name>
        <dbReference type="ChEBI" id="CHEBI:597326"/>
    </cofactor>
</comment>
<dbReference type="EC" id="2.6.1.42" evidence="16"/>
<evidence type="ECO:0000256" key="6">
    <source>
        <dbReference type="ARBA" id="ARBA00009320"/>
    </source>
</evidence>
<dbReference type="GO" id="GO:0052655">
    <property type="term" value="F:L-valine-2-oxoglutarate transaminase activity"/>
    <property type="evidence" value="ECO:0007669"/>
    <property type="project" value="RHEA"/>
</dbReference>
<dbReference type="PANTHER" id="PTHR42743:SF11">
    <property type="entry name" value="AMINODEOXYCHORISMATE LYASE"/>
    <property type="match status" value="1"/>
</dbReference>
<evidence type="ECO:0000256" key="1">
    <source>
        <dbReference type="ARBA" id="ARBA00001933"/>
    </source>
</evidence>
<evidence type="ECO:0000256" key="13">
    <source>
        <dbReference type="ARBA" id="ARBA00048798"/>
    </source>
</evidence>
<dbReference type="AlphaFoldDB" id="A0A523BD09"/>
<accession>A0A523BD09</accession>
<proteinExistence type="inferred from homology"/>
<evidence type="ECO:0000313" key="18">
    <source>
        <dbReference type="Proteomes" id="UP000315399"/>
    </source>
</evidence>
<evidence type="ECO:0000256" key="9">
    <source>
        <dbReference type="ARBA" id="ARBA00022679"/>
    </source>
</evidence>
<keyword evidence="10 16" id="KW-0663">Pyridoxal phosphate</keyword>
<evidence type="ECO:0000256" key="4">
    <source>
        <dbReference type="ARBA" id="ARBA00004931"/>
    </source>
</evidence>
<name>A0A523BD09_9CREN</name>
<evidence type="ECO:0000256" key="16">
    <source>
        <dbReference type="RuleBase" id="RU364094"/>
    </source>
</evidence>
<evidence type="ECO:0000256" key="8">
    <source>
        <dbReference type="ARBA" id="ARBA00022605"/>
    </source>
</evidence>
<comment type="catalytic activity">
    <reaction evidence="14 16">
        <text>L-leucine + 2-oxoglutarate = 4-methyl-2-oxopentanoate + L-glutamate</text>
        <dbReference type="Rhea" id="RHEA:18321"/>
        <dbReference type="ChEBI" id="CHEBI:16810"/>
        <dbReference type="ChEBI" id="CHEBI:17865"/>
        <dbReference type="ChEBI" id="CHEBI:29985"/>
        <dbReference type="ChEBI" id="CHEBI:57427"/>
        <dbReference type="EC" id="2.6.1.42"/>
    </reaction>
</comment>
<dbReference type="Gene3D" id="3.30.470.10">
    <property type="match status" value="1"/>
</dbReference>
<comment type="pathway">
    <text evidence="5 16">Amino-acid biosynthesis; L-leucine biosynthesis; L-leucine from 3-methyl-2-oxobutanoate: step 4/4.</text>
</comment>
<dbReference type="InterPro" id="IPR043131">
    <property type="entry name" value="BCAT-like_N"/>
</dbReference>
<evidence type="ECO:0000256" key="15">
    <source>
        <dbReference type="RuleBase" id="RU004106"/>
    </source>
</evidence>
<dbReference type="InterPro" id="IPR043132">
    <property type="entry name" value="BCAT-like_C"/>
</dbReference>
<comment type="catalytic activity">
    <reaction evidence="13 16">
        <text>L-isoleucine + 2-oxoglutarate = (S)-3-methyl-2-oxopentanoate + L-glutamate</text>
        <dbReference type="Rhea" id="RHEA:24801"/>
        <dbReference type="ChEBI" id="CHEBI:16810"/>
        <dbReference type="ChEBI" id="CHEBI:29985"/>
        <dbReference type="ChEBI" id="CHEBI:35146"/>
        <dbReference type="ChEBI" id="CHEBI:58045"/>
        <dbReference type="EC" id="2.6.1.42"/>
    </reaction>
</comment>
<dbReference type="UniPathway" id="UPA00047">
    <property type="reaction ID" value="UER00058"/>
</dbReference>
<evidence type="ECO:0000256" key="12">
    <source>
        <dbReference type="ARBA" id="ARBA00048212"/>
    </source>
</evidence>
<dbReference type="FunFam" id="3.30.470.10:FF:000006">
    <property type="entry name" value="Branched-chain-amino-acid aminotransferase"/>
    <property type="match status" value="1"/>
</dbReference>
<dbReference type="GO" id="GO:0052656">
    <property type="term" value="F:L-isoleucine-2-oxoglutarate transaminase activity"/>
    <property type="evidence" value="ECO:0007669"/>
    <property type="project" value="RHEA"/>
</dbReference>
<dbReference type="GO" id="GO:0009098">
    <property type="term" value="P:L-leucine biosynthetic process"/>
    <property type="evidence" value="ECO:0007669"/>
    <property type="project" value="UniProtKB-UniPathway"/>
</dbReference>
<comment type="catalytic activity">
    <reaction evidence="12 16">
        <text>L-valine + 2-oxoglutarate = 3-methyl-2-oxobutanoate + L-glutamate</text>
        <dbReference type="Rhea" id="RHEA:24813"/>
        <dbReference type="ChEBI" id="CHEBI:11851"/>
        <dbReference type="ChEBI" id="CHEBI:16810"/>
        <dbReference type="ChEBI" id="CHEBI:29985"/>
        <dbReference type="ChEBI" id="CHEBI:57762"/>
        <dbReference type="EC" id="2.6.1.42"/>
    </reaction>
</comment>
<dbReference type="InterPro" id="IPR018300">
    <property type="entry name" value="Aminotrans_IV_CS"/>
</dbReference>
<dbReference type="NCBIfam" id="NF005146">
    <property type="entry name" value="PRK06606.1"/>
    <property type="match status" value="1"/>
</dbReference>
<protein>
    <recommendedName>
        <fullName evidence="16">Branched-chain-amino-acid aminotransferase</fullName>
        <shortName evidence="16">BCAT</shortName>
        <ecNumber evidence="16">2.6.1.42</ecNumber>
    </recommendedName>
</protein>
<gene>
    <name evidence="16" type="primary">ilvE</name>
    <name evidence="17" type="ORF">DSO08_03495</name>
</gene>
<dbReference type="CDD" id="cd01558">
    <property type="entry name" value="D-AAT_like"/>
    <property type="match status" value="1"/>
</dbReference>
<dbReference type="UniPathway" id="UPA00048">
    <property type="reaction ID" value="UER00073"/>
</dbReference>
<keyword evidence="7 16" id="KW-0032">Aminotransferase</keyword>
<dbReference type="GO" id="GO:0052654">
    <property type="term" value="F:L-leucine-2-oxoglutarate transaminase activity"/>
    <property type="evidence" value="ECO:0007669"/>
    <property type="project" value="RHEA"/>
</dbReference>
<dbReference type="Proteomes" id="UP000315399">
    <property type="component" value="Unassembled WGS sequence"/>
</dbReference>
<keyword evidence="8 16" id="KW-0028">Amino-acid biosynthesis</keyword>
<evidence type="ECO:0000256" key="2">
    <source>
        <dbReference type="ARBA" id="ARBA00003109"/>
    </source>
</evidence>
<comment type="pathway">
    <text evidence="3 16">Amino-acid biosynthesis; L-isoleucine biosynthesis; L-isoleucine from 2-oxobutanoate: step 4/4.</text>
</comment>
<dbReference type="SUPFAM" id="SSF56752">
    <property type="entry name" value="D-aminoacid aminotransferase-like PLP-dependent enzymes"/>
    <property type="match status" value="1"/>
</dbReference>
<dbReference type="EMBL" id="QNVH01000027">
    <property type="protein sequence ID" value="TDA38818.1"/>
    <property type="molecule type" value="Genomic_DNA"/>
</dbReference>
<dbReference type="NCBIfam" id="TIGR01122">
    <property type="entry name" value="ilvE_I"/>
    <property type="match status" value="1"/>
</dbReference>
<dbReference type="PROSITE" id="PS00770">
    <property type="entry name" value="AA_TRANSFER_CLASS_4"/>
    <property type="match status" value="1"/>
</dbReference>
<evidence type="ECO:0000256" key="10">
    <source>
        <dbReference type="ARBA" id="ARBA00022898"/>
    </source>
</evidence>
<keyword evidence="11 16" id="KW-0100">Branched-chain amino acid biosynthesis</keyword>
<dbReference type="InterPro" id="IPR005785">
    <property type="entry name" value="B_amino_transI"/>
</dbReference>
<evidence type="ECO:0000256" key="7">
    <source>
        <dbReference type="ARBA" id="ARBA00022576"/>
    </source>
</evidence>
<organism evidence="17 18">
    <name type="scientific">Thermoproteota archaeon</name>
    <dbReference type="NCBI Taxonomy" id="2056631"/>
    <lineage>
        <taxon>Archaea</taxon>
        <taxon>Thermoproteota</taxon>
    </lineage>
</organism>
<comment type="similarity">
    <text evidence="6 15">Belongs to the class-IV pyridoxal-phosphate-dependent aminotransferase family.</text>
</comment>
<keyword evidence="9 16" id="KW-0808">Transferase</keyword>
<comment type="pathway">
    <text evidence="4 16">Amino-acid biosynthesis; L-valine biosynthesis; L-valine from pyruvate: step 4/4.</text>
</comment>
<dbReference type="InterPro" id="IPR036038">
    <property type="entry name" value="Aminotransferase-like"/>
</dbReference>
<evidence type="ECO:0000256" key="5">
    <source>
        <dbReference type="ARBA" id="ARBA00005072"/>
    </source>
</evidence>
<comment type="caution">
    <text evidence="17">The sequence shown here is derived from an EMBL/GenBank/DDBJ whole genome shotgun (WGS) entry which is preliminary data.</text>
</comment>
<dbReference type="GO" id="GO:0009097">
    <property type="term" value="P:isoleucine biosynthetic process"/>
    <property type="evidence" value="ECO:0007669"/>
    <property type="project" value="UniProtKB-UniPathway"/>
</dbReference>
<dbReference type="NCBIfam" id="NF006185">
    <property type="entry name" value="PRK08320.1"/>
    <property type="match status" value="1"/>
</dbReference>
<dbReference type="GO" id="GO:0005829">
    <property type="term" value="C:cytosol"/>
    <property type="evidence" value="ECO:0007669"/>
    <property type="project" value="TreeGrafter"/>
</dbReference>
<dbReference type="Gene3D" id="3.20.10.10">
    <property type="entry name" value="D-amino Acid Aminotransferase, subunit A, domain 2"/>
    <property type="match status" value="1"/>
</dbReference>
<evidence type="ECO:0000256" key="14">
    <source>
        <dbReference type="ARBA" id="ARBA00049229"/>
    </source>
</evidence>
<evidence type="ECO:0000256" key="3">
    <source>
        <dbReference type="ARBA" id="ARBA00004824"/>
    </source>
</evidence>
<evidence type="ECO:0000256" key="11">
    <source>
        <dbReference type="ARBA" id="ARBA00023304"/>
    </source>
</evidence>
<sequence>MAEQLVYIDGNFVPRSKASVSVFDHGFLYGDGVFEGIRAYNGYVFKLKEHIDRLYASAHTIMLNIPMTKEELSKAVVETLKKNSLKDAYVRLIVTRGEGDLGLDPRKCKKPSVIIIAGSIALLPKEVCEKGIRTIISWVRRDPVDGTSHEVKSLNYLNSILAKLDANAYNADEAILLTPNGYVCEGTAENIFLVKNGEILTPPTYTGALPGITRQVIIEIAEKNGFKIREKLITVHELLNADEIFFTGTGAEIIPVVEVNGRTIGDGKPGKITRLIREEFQKYTADPSNGVPIL</sequence>
<dbReference type="InterPro" id="IPR050571">
    <property type="entry name" value="Class-IV_PLP-Dep_Aminotrnsfr"/>
</dbReference>
<dbReference type="InterPro" id="IPR001544">
    <property type="entry name" value="Aminotrans_IV"/>
</dbReference>
<dbReference type="GO" id="GO:0009099">
    <property type="term" value="P:L-valine biosynthetic process"/>
    <property type="evidence" value="ECO:0007669"/>
    <property type="project" value="UniProtKB-UniPathway"/>
</dbReference>
<dbReference type="PANTHER" id="PTHR42743">
    <property type="entry name" value="AMINO-ACID AMINOTRANSFERASE"/>
    <property type="match status" value="1"/>
</dbReference>
<evidence type="ECO:0000313" key="17">
    <source>
        <dbReference type="EMBL" id="TDA38818.1"/>
    </source>
</evidence>
<dbReference type="FunFam" id="3.20.10.10:FF:000002">
    <property type="entry name" value="D-alanine aminotransferase"/>
    <property type="match status" value="1"/>
</dbReference>
<reference evidence="17 18" key="1">
    <citation type="journal article" date="2019" name="Nat. Microbiol.">
        <title>Expanding anaerobic alkane metabolism in the domain of Archaea.</title>
        <authorList>
            <person name="Wang Y."/>
            <person name="Wegener G."/>
            <person name="Hou J."/>
            <person name="Wang F."/>
            <person name="Xiao X."/>
        </authorList>
    </citation>
    <scope>NUCLEOTIDE SEQUENCE [LARGE SCALE GENOMIC DNA]</scope>
    <source>
        <strain evidence="17">WYZ-LMO10</strain>
    </source>
</reference>
<dbReference type="UniPathway" id="UPA00049">
    <property type="reaction ID" value="UER00062"/>
</dbReference>
<dbReference type="Pfam" id="PF01063">
    <property type="entry name" value="Aminotran_4"/>
    <property type="match status" value="1"/>
</dbReference>